<dbReference type="AlphaFoldDB" id="A0A3M7CGB4"/>
<dbReference type="InterPro" id="IPR056778">
    <property type="entry name" value="UPF0261_C"/>
</dbReference>
<name>A0A3M7CGB4_HORWE</name>
<dbReference type="OrthoDB" id="10264588at2759"/>
<dbReference type="Proteomes" id="UP000270230">
    <property type="component" value="Unassembled WGS sequence"/>
</dbReference>
<accession>A0A3M7CGB4</accession>
<evidence type="ECO:0000259" key="2">
    <source>
        <dbReference type="Pfam" id="PF06792"/>
    </source>
</evidence>
<evidence type="ECO:0000313" key="4">
    <source>
        <dbReference type="EMBL" id="RMY51178.1"/>
    </source>
</evidence>
<proteinExistence type="predicted"/>
<dbReference type="EMBL" id="QWIN01000474">
    <property type="protein sequence ID" value="RMY51178.1"/>
    <property type="molecule type" value="Genomic_DNA"/>
</dbReference>
<protein>
    <submittedName>
        <fullName evidence="4">Uncharacterized protein</fullName>
    </submittedName>
</protein>
<organism evidence="4 5">
    <name type="scientific">Hortaea werneckii</name>
    <name type="common">Black yeast</name>
    <name type="synonym">Cladosporium werneckii</name>
    <dbReference type="NCBI Taxonomy" id="91943"/>
    <lineage>
        <taxon>Eukaryota</taxon>
        <taxon>Fungi</taxon>
        <taxon>Dikarya</taxon>
        <taxon>Ascomycota</taxon>
        <taxon>Pezizomycotina</taxon>
        <taxon>Dothideomycetes</taxon>
        <taxon>Dothideomycetidae</taxon>
        <taxon>Mycosphaerellales</taxon>
        <taxon>Teratosphaeriaceae</taxon>
        <taxon>Hortaea</taxon>
    </lineage>
</organism>
<dbReference type="InterPro" id="IPR051353">
    <property type="entry name" value="Tobamovirus_resist_UPF0261"/>
</dbReference>
<dbReference type="Gene3D" id="3.40.50.12030">
    <property type="entry name" value="Uncharacterised protein family UPF0261, NC domain"/>
    <property type="match status" value="1"/>
</dbReference>
<dbReference type="PANTHER" id="PTHR31862">
    <property type="entry name" value="UPF0261 DOMAIN PROTEIN (AFU_ORTHOLOGUE AFUA_1G10120)"/>
    <property type="match status" value="1"/>
</dbReference>
<feature type="compositionally biased region" description="Basic and acidic residues" evidence="1">
    <location>
        <begin position="604"/>
        <end position="631"/>
    </location>
</feature>
<dbReference type="InterPro" id="IPR044122">
    <property type="entry name" value="UPF0261_N"/>
</dbReference>
<dbReference type="NCBIfam" id="NF002674">
    <property type="entry name" value="PRK02399.1-2"/>
    <property type="match status" value="1"/>
</dbReference>
<evidence type="ECO:0000256" key="1">
    <source>
        <dbReference type="SAM" id="MobiDB-lite"/>
    </source>
</evidence>
<feature type="region of interest" description="Disordered" evidence="1">
    <location>
        <begin position="548"/>
        <end position="648"/>
    </location>
</feature>
<dbReference type="Pfam" id="PF23189">
    <property type="entry name" value="UPF0261_C"/>
    <property type="match status" value="1"/>
</dbReference>
<feature type="compositionally biased region" description="Polar residues" evidence="1">
    <location>
        <begin position="572"/>
        <end position="586"/>
    </location>
</feature>
<dbReference type="Gene3D" id="3.40.50.12020">
    <property type="entry name" value="Uncharacterised protein family UPF0261, NN domain"/>
    <property type="match status" value="1"/>
</dbReference>
<sequence length="648" mass="69724">MPHIVLLGTCDTKLDEILYLRSKILENGSGKSKVTLVDVGRNPVKNDNISVPQDILTSKYAPTEGKQDVTSLARGDVIKYMISCATNWLREAYQRGLENHEEAIHGCIAAGGTGGTSLAAGVMREVLPLGFPKLIVSTNASGDTRPVIGETDITLMYSVCDVAGLNYLLRRILSNAAGAINGMAREYEKSIAEIEKVDHKPRKKRVGLTMFGVTTPCVDKIRQHLEANYNIECFVFHCTGAGGRAMERLVSEGVLEAVLDVTTTEICDQICGGVMDAGPQRLEAPLKAGIPYLISVGATDMVNFGPKATVPERYQGRKLFEHNPTVTLMRTSPEECAAIGNFIVDKTKRFASERGKVQVILPVGGVSMIATPGGPFHDAEADNALFSAIKTGLKDTGITVVEDQRAVNDEGFAIDVSERLRNLKPKLAIVFRLRTKAEMTPVKSGVGACGMRSCLASGSTLGRQLGRYLCGEYLTSFRCNLQAIEQQNAKASADLEANQAAAESDHKGPLPSDYLDKEEQRYAHSGRGGAGNYYSPKELSETGHFSDAHRSHILGDGTQPPASSAGVGTGNEPPSYNTAQSSSAPNKSWGRGGVGNMTFGMADDEVRAAERRMQQEKIKEKLKADVEKGVKESLAMPQKAKLPGGEPY</sequence>
<feature type="domain" description="UPF0261" evidence="2">
    <location>
        <begin position="2"/>
        <end position="188"/>
    </location>
</feature>
<dbReference type="PANTHER" id="PTHR31862:SF1">
    <property type="entry name" value="UPF0261 DOMAIN PROTEIN (AFU_ORTHOLOGUE AFUA_1G10120)"/>
    <property type="match status" value="1"/>
</dbReference>
<feature type="compositionally biased region" description="Basic and acidic residues" evidence="1">
    <location>
        <begin position="503"/>
        <end position="514"/>
    </location>
</feature>
<gene>
    <name evidence="4" type="ORF">D0865_06478</name>
</gene>
<comment type="caution">
    <text evidence="4">The sequence shown here is derived from an EMBL/GenBank/DDBJ whole genome shotgun (WGS) entry which is preliminary data.</text>
</comment>
<evidence type="ECO:0000259" key="3">
    <source>
        <dbReference type="Pfam" id="PF23189"/>
    </source>
</evidence>
<feature type="region of interest" description="Disordered" evidence="1">
    <location>
        <begin position="495"/>
        <end position="514"/>
    </location>
</feature>
<dbReference type="Pfam" id="PF06792">
    <property type="entry name" value="UPF0261"/>
    <property type="match status" value="1"/>
</dbReference>
<dbReference type="CDD" id="cd15488">
    <property type="entry name" value="Tm-1-like"/>
    <property type="match status" value="1"/>
</dbReference>
<reference evidence="4 5" key="1">
    <citation type="journal article" date="2018" name="BMC Genomics">
        <title>Genomic evidence for intraspecific hybridization in a clonal and extremely halotolerant yeast.</title>
        <authorList>
            <person name="Gostincar C."/>
            <person name="Stajich J.E."/>
            <person name="Zupancic J."/>
            <person name="Zalar P."/>
            <person name="Gunde-Cimerman N."/>
        </authorList>
    </citation>
    <scope>NUCLEOTIDE SEQUENCE [LARGE SCALE GENOMIC DNA]</scope>
    <source>
        <strain evidence="4 5">EXF-151</strain>
    </source>
</reference>
<feature type="domain" description="UPF0261" evidence="3">
    <location>
        <begin position="203"/>
        <end position="422"/>
    </location>
</feature>
<evidence type="ECO:0000313" key="5">
    <source>
        <dbReference type="Proteomes" id="UP000270230"/>
    </source>
</evidence>
<feature type="region of interest" description="Disordered" evidence="1">
    <location>
        <begin position="524"/>
        <end position="543"/>
    </location>
</feature>